<comment type="similarity">
    <text evidence="1 5">Belongs to the glycosyl hydrolase 2 family.</text>
</comment>
<reference evidence="7" key="1">
    <citation type="journal article" date="2021" name="IMA Fungus">
        <title>Genomic characterization of three marine fungi, including Emericellopsis atlantica sp. nov. with signatures of a generalist lifestyle and marine biomass degradation.</title>
        <authorList>
            <person name="Hagestad O.C."/>
            <person name="Hou L."/>
            <person name="Andersen J.H."/>
            <person name="Hansen E.H."/>
            <person name="Altermark B."/>
            <person name="Li C."/>
            <person name="Kuhnert E."/>
            <person name="Cox R.J."/>
            <person name="Crous P.W."/>
            <person name="Spatafora J.W."/>
            <person name="Lail K."/>
            <person name="Amirebrahimi M."/>
            <person name="Lipzen A."/>
            <person name="Pangilinan J."/>
            <person name="Andreopoulos W."/>
            <person name="Hayes R.D."/>
            <person name="Ng V."/>
            <person name="Grigoriev I.V."/>
            <person name="Jackson S.A."/>
            <person name="Sutton T.D.S."/>
            <person name="Dobson A.D.W."/>
            <person name="Rama T."/>
        </authorList>
    </citation>
    <scope>NUCLEOTIDE SEQUENCE</scope>
    <source>
        <strain evidence="7">TRa018bII</strain>
    </source>
</reference>
<dbReference type="InterPro" id="IPR008979">
    <property type="entry name" value="Galactose-bd-like_sf"/>
</dbReference>
<dbReference type="InterPro" id="IPR006101">
    <property type="entry name" value="Glyco_hydro_2"/>
</dbReference>
<dbReference type="PROSITE" id="PS00719">
    <property type="entry name" value="GLYCOSYL_HYDROL_F2_1"/>
    <property type="match status" value="1"/>
</dbReference>
<keyword evidence="3 5" id="KW-0326">Glycosidase</keyword>
<dbReference type="InterPro" id="IPR006103">
    <property type="entry name" value="Glyco_hydro_2_cat"/>
</dbReference>
<dbReference type="InterPro" id="IPR006104">
    <property type="entry name" value="Glyco_hydro_2_N"/>
</dbReference>
<evidence type="ECO:0000256" key="1">
    <source>
        <dbReference type="ARBA" id="ARBA00007401"/>
    </source>
</evidence>
<dbReference type="InterPro" id="IPR023230">
    <property type="entry name" value="Glyco_hydro_2_CS"/>
</dbReference>
<dbReference type="SMART" id="SM01038">
    <property type="entry name" value="Bgal_small_N"/>
    <property type="match status" value="1"/>
</dbReference>
<dbReference type="Pfam" id="PF00703">
    <property type="entry name" value="Glyco_hydro_2"/>
    <property type="match status" value="1"/>
</dbReference>
<dbReference type="InterPro" id="IPR023232">
    <property type="entry name" value="Glyco_hydro_2_AS"/>
</dbReference>
<dbReference type="InterPro" id="IPR006102">
    <property type="entry name" value="Ig-like_GH2"/>
</dbReference>
<dbReference type="InterPro" id="IPR004199">
    <property type="entry name" value="B-gal_small/dom_5"/>
</dbReference>
<dbReference type="EMBL" id="MU251456">
    <property type="protein sequence ID" value="KAG9234642.1"/>
    <property type="molecule type" value="Genomic_DNA"/>
</dbReference>
<gene>
    <name evidence="7" type="ORF">BJ875DRAFT_495661</name>
</gene>
<dbReference type="Pfam" id="PF02929">
    <property type="entry name" value="Bgal_small_N"/>
    <property type="match status" value="1"/>
</dbReference>
<dbReference type="PANTHER" id="PTHR46323">
    <property type="entry name" value="BETA-GALACTOSIDASE"/>
    <property type="match status" value="1"/>
</dbReference>
<dbReference type="SUPFAM" id="SSF51445">
    <property type="entry name" value="(Trans)glycosidases"/>
    <property type="match status" value="1"/>
</dbReference>
<keyword evidence="2 5" id="KW-0378">Hydrolase</keyword>
<dbReference type="Gene3D" id="2.60.40.10">
    <property type="entry name" value="Immunoglobulins"/>
    <property type="match status" value="2"/>
</dbReference>
<evidence type="ECO:0000256" key="4">
    <source>
        <dbReference type="ARBA" id="ARBA00032230"/>
    </source>
</evidence>
<protein>
    <recommendedName>
        <fullName evidence="4">Lactase</fullName>
    </recommendedName>
</protein>
<dbReference type="GO" id="GO:0009341">
    <property type="term" value="C:beta-galactosidase complex"/>
    <property type="evidence" value="ECO:0007669"/>
    <property type="project" value="InterPro"/>
</dbReference>
<dbReference type="Pfam" id="PF16353">
    <property type="entry name" value="LacZ_4"/>
    <property type="match status" value="1"/>
</dbReference>
<dbReference type="FunFam" id="3.20.20.80:FF:000018">
    <property type="entry name" value="Beta-galactosidase"/>
    <property type="match status" value="1"/>
</dbReference>
<dbReference type="OrthoDB" id="408532at2759"/>
<evidence type="ECO:0000256" key="5">
    <source>
        <dbReference type="RuleBase" id="RU361154"/>
    </source>
</evidence>
<dbReference type="InterPro" id="IPR014718">
    <property type="entry name" value="GH-type_carb-bd"/>
</dbReference>
<dbReference type="Gene3D" id="2.60.120.260">
    <property type="entry name" value="Galactose-binding domain-like"/>
    <property type="match status" value="1"/>
</dbReference>
<organism evidence="7 8">
    <name type="scientific">Amylocarpus encephaloides</name>
    <dbReference type="NCBI Taxonomy" id="45428"/>
    <lineage>
        <taxon>Eukaryota</taxon>
        <taxon>Fungi</taxon>
        <taxon>Dikarya</taxon>
        <taxon>Ascomycota</taxon>
        <taxon>Pezizomycotina</taxon>
        <taxon>Leotiomycetes</taxon>
        <taxon>Helotiales</taxon>
        <taxon>Helotiales incertae sedis</taxon>
        <taxon>Amylocarpus</taxon>
    </lineage>
</organism>
<name>A0A9P8C5X0_9HELO</name>
<dbReference type="PANTHER" id="PTHR46323:SF1">
    <property type="entry name" value="LACTASE"/>
    <property type="match status" value="1"/>
</dbReference>
<dbReference type="InterPro" id="IPR011013">
    <property type="entry name" value="Gal_mutarotase_sf_dom"/>
</dbReference>
<comment type="caution">
    <text evidence="7">The sequence shown here is derived from an EMBL/GenBank/DDBJ whole genome shotgun (WGS) entry which is preliminary data.</text>
</comment>
<evidence type="ECO:0000313" key="8">
    <source>
        <dbReference type="Proteomes" id="UP000824998"/>
    </source>
</evidence>
<dbReference type="PROSITE" id="PS00608">
    <property type="entry name" value="GLYCOSYL_HYDROL_F2_2"/>
    <property type="match status" value="1"/>
</dbReference>
<dbReference type="Gene3D" id="3.20.20.80">
    <property type="entry name" value="Glycosidases"/>
    <property type="match status" value="1"/>
</dbReference>
<dbReference type="GO" id="GO:0005990">
    <property type="term" value="P:lactose catabolic process"/>
    <property type="evidence" value="ECO:0007669"/>
    <property type="project" value="TreeGrafter"/>
</dbReference>
<dbReference type="AlphaFoldDB" id="A0A9P8C5X0"/>
<evidence type="ECO:0000313" key="7">
    <source>
        <dbReference type="EMBL" id="KAG9234642.1"/>
    </source>
</evidence>
<evidence type="ECO:0000256" key="3">
    <source>
        <dbReference type="ARBA" id="ARBA00023295"/>
    </source>
</evidence>
<dbReference type="InterPro" id="IPR050347">
    <property type="entry name" value="Bact_Beta-galactosidase"/>
</dbReference>
<evidence type="ECO:0000259" key="6">
    <source>
        <dbReference type="SMART" id="SM01038"/>
    </source>
</evidence>
<dbReference type="Gene3D" id="2.70.98.10">
    <property type="match status" value="1"/>
</dbReference>
<dbReference type="InterPro" id="IPR013783">
    <property type="entry name" value="Ig-like_fold"/>
</dbReference>
<dbReference type="GO" id="GO:0004565">
    <property type="term" value="F:beta-galactosidase activity"/>
    <property type="evidence" value="ECO:0007669"/>
    <property type="project" value="InterPro"/>
</dbReference>
<dbReference type="SUPFAM" id="SSF49303">
    <property type="entry name" value="beta-Galactosidase/glucuronidase domain"/>
    <property type="match status" value="2"/>
</dbReference>
<sequence>MQLPNIGTETMTLVSQATPTPPKDDFQNELVFERNRLPPRAYFVPKHSLNLNGRWKFHYASCPSKAPEESEDISHVENSSEIDVPGHWQLQGHGKPHYTNVQFPFPVDPPYVPSENPVGTYSTEFRIPSKWSSAGEMKYRLRFDGVDSAFHLSVNGSPFQERYSQGSRNPAEFDVTDLLIQDGLTLNKITVRVYQWCDGSYIEDQDQWWLSGIFRDVHLLAFPIRGHIEDFTVRTELDTHYENAQLKLHIAYSVTTATQVTVALRQSPSKQQAVLEEKFELDASSTERCFSFNVANPSKWTAETPNLYDLSINLEAPSDVENTILQSIHQEVGFRQVEIKGGNLTVNGKVILFNGANRHDHHFRYGRAVPLDFIRRDLLLMKTHNINALRCSHYPSHPEIYSMANQYGLYVMDEADLECHGFYDAIARPLEIPESQPYEERKLMTFPASAKFTTDKESWQGAYVERMKQMVHRDKNHPSIIIWSLGNEAFYGRNHKAMYDWAKNYDSTRPIHYEGDAQALSADMFSYMYMPIPELIKRATEDGDSFEKPILLCEYAHAMGTGPGALQEYQEAFHAHRRLQGGFIWEWADHGLLTKADGGSPFYAYGGDFGDFPNDGNFVMDGLCDSEHNPRSALDEAKKVFEPVRIRKDGDKVAITNLYDFVSLEHLRAHWKISSCTLGGAERVVASGLLELPKVEAGSTVKIDAPGLEHHIGGLGEWWITISLELATTHLWADAGHQITWAQFSLTDRMVPSAKQESNGIEEPSITDRLAILTLKSSDFVLEFDKSRDLITKWSVRGNEIFEGGNGPQLTFWRAPTDNDIPEIALYWALFGLDAMQKQVRSVDYTFEGGSLQIVSQSWISPPILAWGFDTNTKYTVQGNGAIKIEVHAVPRGPIPTTLPRFGLEMKMSKDTETIKWHGLGQGETYRDMKQAGKLGVWTNDVEGMITWNAFPQESGNRTDTRWIHLLNARGSGIQAELRAVEPKNELGFDFNVHRHSAHALEKAKHPHELGPSDEVIFRIDGGHHGLGTASCGPPTLEEHSLKTQVLDFTVDLTPITS</sequence>
<dbReference type="SUPFAM" id="SSF49785">
    <property type="entry name" value="Galactose-binding domain-like"/>
    <property type="match status" value="1"/>
</dbReference>
<dbReference type="InterPro" id="IPR036156">
    <property type="entry name" value="Beta-gal/glucu_dom_sf"/>
</dbReference>
<evidence type="ECO:0000256" key="2">
    <source>
        <dbReference type="ARBA" id="ARBA00022801"/>
    </source>
</evidence>
<dbReference type="PRINTS" id="PR00132">
    <property type="entry name" value="GLHYDRLASE2"/>
</dbReference>
<keyword evidence="8" id="KW-1185">Reference proteome</keyword>
<dbReference type="Proteomes" id="UP000824998">
    <property type="component" value="Unassembled WGS sequence"/>
</dbReference>
<dbReference type="SUPFAM" id="SSF74650">
    <property type="entry name" value="Galactose mutarotase-like"/>
    <property type="match status" value="1"/>
</dbReference>
<dbReference type="InterPro" id="IPR032312">
    <property type="entry name" value="LacZ_4"/>
</dbReference>
<feature type="domain" description="Beta galactosidase small chain/" evidence="6">
    <location>
        <begin position="774"/>
        <end position="1054"/>
    </location>
</feature>
<proteinExistence type="inferred from homology"/>
<dbReference type="GO" id="GO:0030246">
    <property type="term" value="F:carbohydrate binding"/>
    <property type="evidence" value="ECO:0007669"/>
    <property type="project" value="InterPro"/>
</dbReference>
<dbReference type="Pfam" id="PF02837">
    <property type="entry name" value="Glyco_hydro_2_N"/>
    <property type="match status" value="1"/>
</dbReference>
<dbReference type="Pfam" id="PF02836">
    <property type="entry name" value="Glyco_hydro_2_C"/>
    <property type="match status" value="1"/>
</dbReference>
<accession>A0A9P8C5X0</accession>
<dbReference type="InterPro" id="IPR017853">
    <property type="entry name" value="GH"/>
</dbReference>